<dbReference type="PANTHER" id="PTHR43690:SF17">
    <property type="entry name" value="PROTEIN YHJJ"/>
    <property type="match status" value="1"/>
</dbReference>
<dbReference type="InterPro" id="IPR001431">
    <property type="entry name" value="Pept_M16_Zn_BS"/>
</dbReference>
<feature type="chain" id="PRO_5034834769" evidence="9">
    <location>
        <begin position="19"/>
        <end position="933"/>
    </location>
</feature>
<dbReference type="SUPFAM" id="SSF63411">
    <property type="entry name" value="LuxS/MPP-like metallohydrolase"/>
    <property type="match status" value="4"/>
</dbReference>
<evidence type="ECO:0000256" key="1">
    <source>
        <dbReference type="ARBA" id="ARBA00001947"/>
    </source>
</evidence>
<comment type="similarity">
    <text evidence="2 8">Belongs to the peptidase M16 family.</text>
</comment>
<dbReference type="PROSITE" id="PS00143">
    <property type="entry name" value="INSULINASE"/>
    <property type="match status" value="1"/>
</dbReference>
<dbReference type="GO" id="GO:0046872">
    <property type="term" value="F:metal ion binding"/>
    <property type="evidence" value="ECO:0007669"/>
    <property type="project" value="UniProtKB-KW"/>
</dbReference>
<dbReference type="Proteomes" id="UP000323324">
    <property type="component" value="Unassembled WGS sequence"/>
</dbReference>
<dbReference type="Gene3D" id="3.30.830.10">
    <property type="entry name" value="Metalloenzyme, LuxS/M16 peptidase-like"/>
    <property type="match status" value="4"/>
</dbReference>
<reference evidence="12 13" key="1">
    <citation type="submission" date="2019-08" db="EMBL/GenBank/DDBJ databases">
        <title>Genomes of Antarctic Bizionia species.</title>
        <authorList>
            <person name="Bowman J.P."/>
        </authorList>
    </citation>
    <scope>NUCLEOTIDE SEQUENCE [LARGE SCALE GENOMIC DNA]</scope>
    <source>
        <strain evidence="12 13">HFD</strain>
    </source>
</reference>
<evidence type="ECO:0000259" key="11">
    <source>
        <dbReference type="Pfam" id="PF05193"/>
    </source>
</evidence>
<sequence length="933" mass="106290">MRHFTTLFLFLFCFQLFAQNAQQDPLLPVNTKIKKGVLDNGLTYYIYDTDVTKNAASYYIIQNVGSVLENDNQQGLAHFLEHMAFNGTENFEGKAVLNTLQKEGAVFGQDINAFTAFDETVYNMNNIPTRPELIDTCLLVLHDWCNALALTDEEIDAERGVIKEEWRTRQSGSMRIFQQSLPVLFNNTKYAERMPIGLMDTVENFEYKTLRDFYHDWYRTDLQAIAVIGDVDVKVIEAKIKALFSEIPAIKKPKKREVITIPDNDELLYILAKDKEVTTARIEFGIRHPKVKAYNTTSDLKSFLLENMITTMFRDRIKEVSQDPKSPFVNASITYAKNSRTTNALTLSISPKANEQQEAFKAVVTEINRAVKFGFTQAEMDRTIVQIENYYTTLISRENDKSHEAIVYGIQQNYLENIEMIDIAKQFPIMENIFANLTTEDIHTKMKTLYTENNRFIIVTGVEGDNNLTKQQTLDILSSVEKDNTLTAYSDTFSGKTLISDAEIKPGSIISEIRNDAIDATTFKLSNGITVHYKFADKNKNDVKLEAISYGGLSLIKDAHLASAKYANTVVQQSGLGDYSATDLDKVLTGKTASTGIEILDLSESIYGSAITKDVETLLQMVYLRFVNPRFDENAYKVFKGQLENYVVRRSEDLNSKMQDRLIVALYGENNPKKRLINASFVADLNFDEIKNIYLERYKNASDFEFFIVGDVSKAALKPLLENYVASIPTSAVQEKWIDNTAEWKSNTIKQEVLLEMEDPKSSVKIAFKNNFKHSLKNELLAKTLVGILNLRYNATLRETEGGTYGVSLYANVSKRPKEEILIAIQFDCNPDKVETLVAIVYEELNKIANGVITQSDLDKTVTNYLKEKQQQENYNSHDMRLLLNYFREGYNMDNPKNFENIANKITAKEVTEFTKRALKNAKSYEIIFSPEN</sequence>
<comment type="cofactor">
    <cofactor evidence="1">
        <name>Zn(2+)</name>
        <dbReference type="ChEBI" id="CHEBI:29105"/>
    </cofactor>
</comment>
<feature type="domain" description="Peptidase M16 C-terminal" evidence="11">
    <location>
        <begin position="205"/>
        <end position="384"/>
    </location>
</feature>
<organism evidence="12 13">
    <name type="scientific">Bizionia saleffrena</name>
    <dbReference type="NCBI Taxonomy" id="291189"/>
    <lineage>
        <taxon>Bacteria</taxon>
        <taxon>Pseudomonadati</taxon>
        <taxon>Bacteroidota</taxon>
        <taxon>Flavobacteriia</taxon>
        <taxon>Flavobacteriales</taxon>
        <taxon>Flavobacteriaceae</taxon>
        <taxon>Bizionia</taxon>
    </lineage>
</organism>
<evidence type="ECO:0000256" key="7">
    <source>
        <dbReference type="ARBA" id="ARBA00023049"/>
    </source>
</evidence>
<keyword evidence="13" id="KW-1185">Reference proteome</keyword>
<accession>A0A8H2LFG6</accession>
<protein>
    <submittedName>
        <fullName evidence="12">Insulinase family protein</fullName>
    </submittedName>
</protein>
<dbReference type="GO" id="GO:0006508">
    <property type="term" value="P:proteolysis"/>
    <property type="evidence" value="ECO:0007669"/>
    <property type="project" value="UniProtKB-KW"/>
</dbReference>
<feature type="signal peptide" evidence="9">
    <location>
        <begin position="1"/>
        <end position="18"/>
    </location>
</feature>
<dbReference type="InterPro" id="IPR011765">
    <property type="entry name" value="Pept_M16_N"/>
</dbReference>
<keyword evidence="7" id="KW-0482">Metalloprotease</keyword>
<dbReference type="AlphaFoldDB" id="A0A8H2LFG6"/>
<evidence type="ECO:0000256" key="4">
    <source>
        <dbReference type="ARBA" id="ARBA00022723"/>
    </source>
</evidence>
<dbReference type="RefSeq" id="WP_148368519.1">
    <property type="nucleotide sequence ID" value="NZ_VSKM01000002.1"/>
</dbReference>
<dbReference type="EMBL" id="VSKM01000002">
    <property type="protein sequence ID" value="TYB78164.1"/>
    <property type="molecule type" value="Genomic_DNA"/>
</dbReference>
<dbReference type="GO" id="GO:0004222">
    <property type="term" value="F:metalloendopeptidase activity"/>
    <property type="evidence" value="ECO:0007669"/>
    <property type="project" value="InterPro"/>
</dbReference>
<dbReference type="InterPro" id="IPR050626">
    <property type="entry name" value="Peptidase_M16"/>
</dbReference>
<comment type="caution">
    <text evidence="12">The sequence shown here is derived from an EMBL/GenBank/DDBJ whole genome shotgun (WGS) entry which is preliminary data.</text>
</comment>
<keyword evidence="3" id="KW-0645">Protease</keyword>
<name>A0A8H2LFG6_9FLAO</name>
<evidence type="ECO:0000256" key="3">
    <source>
        <dbReference type="ARBA" id="ARBA00022670"/>
    </source>
</evidence>
<keyword evidence="5" id="KW-0378">Hydrolase</keyword>
<keyword evidence="6" id="KW-0862">Zinc</keyword>
<dbReference type="InterPro" id="IPR011249">
    <property type="entry name" value="Metalloenz_LuxS/M16"/>
</dbReference>
<dbReference type="InterPro" id="IPR007863">
    <property type="entry name" value="Peptidase_M16_C"/>
</dbReference>
<proteinExistence type="inferred from homology"/>
<dbReference type="PANTHER" id="PTHR43690">
    <property type="entry name" value="NARDILYSIN"/>
    <property type="match status" value="1"/>
</dbReference>
<evidence type="ECO:0000256" key="6">
    <source>
        <dbReference type="ARBA" id="ARBA00022833"/>
    </source>
</evidence>
<evidence type="ECO:0000259" key="10">
    <source>
        <dbReference type="Pfam" id="PF00675"/>
    </source>
</evidence>
<evidence type="ECO:0000313" key="13">
    <source>
        <dbReference type="Proteomes" id="UP000323324"/>
    </source>
</evidence>
<evidence type="ECO:0000256" key="8">
    <source>
        <dbReference type="RuleBase" id="RU004447"/>
    </source>
</evidence>
<feature type="domain" description="Peptidase M16 N-terminal" evidence="10">
    <location>
        <begin position="50"/>
        <end position="172"/>
    </location>
</feature>
<keyword evidence="9" id="KW-0732">Signal</keyword>
<evidence type="ECO:0000313" key="12">
    <source>
        <dbReference type="EMBL" id="TYB78164.1"/>
    </source>
</evidence>
<evidence type="ECO:0000256" key="2">
    <source>
        <dbReference type="ARBA" id="ARBA00007261"/>
    </source>
</evidence>
<evidence type="ECO:0000256" key="9">
    <source>
        <dbReference type="SAM" id="SignalP"/>
    </source>
</evidence>
<gene>
    <name evidence="12" type="ORF">ES676_02840</name>
</gene>
<keyword evidence="4" id="KW-0479">Metal-binding</keyword>
<dbReference type="Pfam" id="PF00675">
    <property type="entry name" value="Peptidase_M16"/>
    <property type="match status" value="1"/>
</dbReference>
<evidence type="ECO:0000256" key="5">
    <source>
        <dbReference type="ARBA" id="ARBA00022801"/>
    </source>
</evidence>
<dbReference type="Pfam" id="PF05193">
    <property type="entry name" value="Peptidase_M16_C"/>
    <property type="match status" value="2"/>
</dbReference>
<feature type="domain" description="Peptidase M16 C-terminal" evidence="11">
    <location>
        <begin position="685"/>
        <end position="864"/>
    </location>
</feature>